<evidence type="ECO:0000256" key="7">
    <source>
        <dbReference type="ARBA" id="ARBA00022833"/>
    </source>
</evidence>
<sequence length="538" mass="59576">MIPKIVLDSNCKQSNDYDEGIVKKHSEVSVVCGSYGNHGRLPPYSPNKHIYPIRSCTPIVPPQSDGSFSGTLEHFLMVDQDISTDRVPQKVSDDQASGRLFLHLYYLNPVADFSPTTNHPLYYTMASNSEIPMLPGTEQALYTCLSCSIAFFSAEDQRVHYKSDHHRYNMKRRVANLPPVSAQAFDQKVLERRAETAVMASPKGTSCQVCNKSFATENSYRSHIASRKHKDNELKAAAKARAPPADETMKDAQETPKPEERPKETTISLTVPEDATEEEIEATIDAKIAAARSKLSPASCLFCPHISDSIDTNLEHMSSVHSFFIPDAEYLIDLQGLIAYLGEKIAVGNLCIACPSREFRSIDAVRKHMTDKGHCKIGYEQESQRLEVSDFYDFSASYPDAVARKKRRAARAAKRAQRQAAEQAEGWEDMDEDEGGDNMEVDEVIDESGTESDSDSDTSTLDDNTLSFGDTPYELVLPSGARIGHRSLRRYYNQAPSRAVLAPRPGTADDDNSGAALVRRLIADKNSALVPTKGSQPR</sequence>
<dbReference type="PANTHER" id="PTHR13182">
    <property type="entry name" value="ZINC FINGER PROTEIN 622"/>
    <property type="match status" value="1"/>
</dbReference>
<dbReference type="SMART" id="SM00355">
    <property type="entry name" value="ZnF_C2H2"/>
    <property type="match status" value="4"/>
</dbReference>
<feature type="region of interest" description="Disordered" evidence="10">
    <location>
        <begin position="223"/>
        <end position="266"/>
    </location>
</feature>
<organism evidence="12 13">
    <name type="scientific">Thanatephorus cucumeris (strain AG1-IA)</name>
    <name type="common">Rice sheath blight fungus</name>
    <name type="synonym">Rhizoctonia solani</name>
    <dbReference type="NCBI Taxonomy" id="983506"/>
    <lineage>
        <taxon>Eukaryota</taxon>
        <taxon>Fungi</taxon>
        <taxon>Dikarya</taxon>
        <taxon>Basidiomycota</taxon>
        <taxon>Agaricomycotina</taxon>
        <taxon>Agaricomycetes</taxon>
        <taxon>Cantharellales</taxon>
        <taxon>Ceratobasidiaceae</taxon>
        <taxon>Rhizoctonia</taxon>
        <taxon>Rhizoctonia solani AG-1</taxon>
    </lineage>
</organism>
<evidence type="ECO:0000313" key="13">
    <source>
        <dbReference type="Proteomes" id="UP000011668"/>
    </source>
</evidence>
<evidence type="ECO:0000313" key="12">
    <source>
        <dbReference type="EMBL" id="ELU42711.1"/>
    </source>
</evidence>
<comment type="subcellular location">
    <subcellularLocation>
        <location evidence="1">Cytoplasm</location>
    </subcellularLocation>
</comment>
<dbReference type="Proteomes" id="UP000011668">
    <property type="component" value="Unassembled WGS sequence"/>
</dbReference>
<feature type="compositionally biased region" description="Basic and acidic residues" evidence="10">
    <location>
        <begin position="247"/>
        <end position="264"/>
    </location>
</feature>
<dbReference type="InterPro" id="IPR041661">
    <property type="entry name" value="ZN622/Rei1/Reh1_Znf-C2H2"/>
</dbReference>
<dbReference type="STRING" id="983506.L8WXA1"/>
<evidence type="ECO:0000256" key="10">
    <source>
        <dbReference type="SAM" id="MobiDB-lite"/>
    </source>
</evidence>
<evidence type="ECO:0000256" key="3">
    <source>
        <dbReference type="ARBA" id="ARBA00022517"/>
    </source>
</evidence>
<dbReference type="OMA" id="NCKQSND"/>
<feature type="compositionally biased region" description="Low complexity" evidence="10">
    <location>
        <begin position="457"/>
        <end position="467"/>
    </location>
</feature>
<feature type="domain" description="C2H2-type" evidence="11">
    <location>
        <begin position="205"/>
        <end position="234"/>
    </location>
</feature>
<comment type="caution">
    <text evidence="12">The sequence shown here is derived from an EMBL/GenBank/DDBJ whole genome shotgun (WGS) entry which is preliminary data.</text>
</comment>
<evidence type="ECO:0000256" key="9">
    <source>
        <dbReference type="PROSITE-ProRule" id="PRU00042"/>
    </source>
</evidence>
<dbReference type="Pfam" id="PF12756">
    <property type="entry name" value="zf-C2H2_2"/>
    <property type="match status" value="1"/>
</dbReference>
<feature type="region of interest" description="Disordered" evidence="10">
    <location>
        <begin position="413"/>
        <end position="474"/>
    </location>
</feature>
<dbReference type="PROSITE" id="PS50157">
    <property type="entry name" value="ZINC_FINGER_C2H2_2"/>
    <property type="match status" value="1"/>
</dbReference>
<dbReference type="Pfam" id="PF12171">
    <property type="entry name" value="zf-C2H2_jaz"/>
    <property type="match status" value="1"/>
</dbReference>
<dbReference type="GO" id="GO:0030687">
    <property type="term" value="C:preribosome, large subunit precursor"/>
    <property type="evidence" value="ECO:0007669"/>
    <property type="project" value="TreeGrafter"/>
</dbReference>
<dbReference type="OrthoDB" id="19329at2759"/>
<protein>
    <submittedName>
        <fullName evidence="12">Cytoplasm protein</fullName>
    </submittedName>
</protein>
<dbReference type="HOGENOM" id="CLU_018787_1_0_1"/>
<evidence type="ECO:0000259" key="11">
    <source>
        <dbReference type="PROSITE" id="PS50157"/>
    </source>
</evidence>
<dbReference type="SMART" id="SM00451">
    <property type="entry name" value="ZnF_U1"/>
    <property type="match status" value="2"/>
</dbReference>
<evidence type="ECO:0000256" key="4">
    <source>
        <dbReference type="ARBA" id="ARBA00022723"/>
    </source>
</evidence>
<dbReference type="GO" id="GO:0003676">
    <property type="term" value="F:nucleic acid binding"/>
    <property type="evidence" value="ECO:0007669"/>
    <property type="project" value="InterPro"/>
</dbReference>
<accession>L8WXA1</accession>
<dbReference type="SUPFAM" id="SSF57667">
    <property type="entry name" value="beta-beta-alpha zinc fingers"/>
    <property type="match status" value="3"/>
</dbReference>
<dbReference type="GO" id="GO:0042273">
    <property type="term" value="P:ribosomal large subunit biogenesis"/>
    <property type="evidence" value="ECO:0007669"/>
    <property type="project" value="TreeGrafter"/>
</dbReference>
<gene>
    <name evidence="12" type="ORF">AG1IA_03270</name>
</gene>
<dbReference type="PANTHER" id="PTHR13182:SF8">
    <property type="entry name" value="CYTOPLASMIC 60S SUBUNIT BIOGENESIS FACTOR ZNF622"/>
    <property type="match status" value="1"/>
</dbReference>
<evidence type="ECO:0000256" key="6">
    <source>
        <dbReference type="ARBA" id="ARBA00022771"/>
    </source>
</evidence>
<name>L8WXA1_THACA</name>
<keyword evidence="5" id="KW-0677">Repeat</keyword>
<keyword evidence="7" id="KW-0862">Zinc</keyword>
<evidence type="ECO:0000256" key="2">
    <source>
        <dbReference type="ARBA" id="ARBA00022490"/>
    </source>
</evidence>
<keyword evidence="4" id="KW-0479">Metal-binding</keyword>
<reference evidence="12 13" key="1">
    <citation type="journal article" date="2013" name="Nat. Commun.">
        <title>The evolution and pathogenic mechanisms of the rice sheath blight pathogen.</title>
        <authorList>
            <person name="Zheng A."/>
            <person name="Lin R."/>
            <person name="Xu L."/>
            <person name="Qin P."/>
            <person name="Tang C."/>
            <person name="Ai P."/>
            <person name="Zhang D."/>
            <person name="Liu Y."/>
            <person name="Sun Z."/>
            <person name="Feng H."/>
            <person name="Wang Y."/>
            <person name="Chen Y."/>
            <person name="Liang X."/>
            <person name="Fu R."/>
            <person name="Li Q."/>
            <person name="Zhang J."/>
            <person name="Yu X."/>
            <person name="Xie Z."/>
            <person name="Ding L."/>
            <person name="Guan P."/>
            <person name="Tang J."/>
            <person name="Liang Y."/>
            <person name="Wang S."/>
            <person name="Deng Q."/>
            <person name="Li S."/>
            <person name="Zhu J."/>
            <person name="Wang L."/>
            <person name="Liu H."/>
            <person name="Li P."/>
        </authorList>
    </citation>
    <scope>NUCLEOTIDE SEQUENCE [LARGE SCALE GENOMIC DNA]</scope>
    <source>
        <strain evidence="13">AG-1 IA</strain>
    </source>
</reference>
<evidence type="ECO:0000256" key="1">
    <source>
        <dbReference type="ARBA" id="ARBA00004496"/>
    </source>
</evidence>
<dbReference type="InterPro" id="IPR040025">
    <property type="entry name" value="Znf622/Rei1/Reh1"/>
</dbReference>
<evidence type="ECO:0000256" key="8">
    <source>
        <dbReference type="ARBA" id="ARBA00034126"/>
    </source>
</evidence>
<dbReference type="EMBL" id="AFRT01000766">
    <property type="protein sequence ID" value="ELU42711.1"/>
    <property type="molecule type" value="Genomic_DNA"/>
</dbReference>
<keyword evidence="6 9" id="KW-0863">Zinc-finger</keyword>
<dbReference type="InterPro" id="IPR013087">
    <property type="entry name" value="Znf_C2H2_type"/>
</dbReference>
<proteinExistence type="inferred from homology"/>
<dbReference type="InterPro" id="IPR003604">
    <property type="entry name" value="Matrin/U1-like-C_Znf_C2H2"/>
</dbReference>
<feature type="compositionally biased region" description="Acidic residues" evidence="10">
    <location>
        <begin position="425"/>
        <end position="456"/>
    </location>
</feature>
<dbReference type="AlphaFoldDB" id="L8WXA1"/>
<evidence type="ECO:0000256" key="5">
    <source>
        <dbReference type="ARBA" id="ARBA00022737"/>
    </source>
</evidence>
<dbReference type="GO" id="GO:0005737">
    <property type="term" value="C:cytoplasm"/>
    <property type="evidence" value="ECO:0007669"/>
    <property type="project" value="UniProtKB-SubCell"/>
</dbReference>
<dbReference type="Gene3D" id="3.30.160.60">
    <property type="entry name" value="Classic Zinc Finger"/>
    <property type="match status" value="1"/>
</dbReference>
<dbReference type="GO" id="GO:0008270">
    <property type="term" value="F:zinc ion binding"/>
    <property type="evidence" value="ECO:0007669"/>
    <property type="project" value="UniProtKB-KW"/>
</dbReference>
<dbReference type="PROSITE" id="PS00028">
    <property type="entry name" value="ZINC_FINGER_C2H2_1"/>
    <property type="match status" value="1"/>
</dbReference>
<keyword evidence="2" id="KW-0963">Cytoplasm</keyword>
<keyword evidence="13" id="KW-1185">Reference proteome</keyword>
<dbReference type="InterPro" id="IPR022755">
    <property type="entry name" value="Znf_C2H2_jaz"/>
</dbReference>
<comment type="similarity">
    <text evidence="8">Belongs to the REI1 family.</text>
</comment>
<dbReference type="InterPro" id="IPR036236">
    <property type="entry name" value="Znf_C2H2_sf"/>
</dbReference>
<keyword evidence="3" id="KW-0690">Ribosome biogenesis</keyword>